<evidence type="ECO:0000256" key="2">
    <source>
        <dbReference type="ARBA" id="ARBA00022618"/>
    </source>
</evidence>
<evidence type="ECO:0000256" key="3">
    <source>
        <dbReference type="ARBA" id="ARBA00023210"/>
    </source>
</evidence>
<gene>
    <name evidence="6 8" type="primary">minC</name>
    <name evidence="8" type="ORF">H0A76_03235</name>
</gene>
<evidence type="ECO:0000313" key="8">
    <source>
        <dbReference type="EMBL" id="NYT26993.1"/>
    </source>
</evidence>
<dbReference type="InterPro" id="IPR013033">
    <property type="entry name" value="MinC"/>
</dbReference>
<dbReference type="PANTHER" id="PTHR34108">
    <property type="entry name" value="SEPTUM SITE-DETERMINING PROTEIN MINC"/>
    <property type="match status" value="1"/>
</dbReference>
<name>A0A853EZC7_9GAMM</name>
<dbReference type="NCBIfam" id="TIGR01222">
    <property type="entry name" value="minC"/>
    <property type="match status" value="1"/>
</dbReference>
<feature type="domain" description="Septum formation inhibitor MinC C-terminal" evidence="7">
    <location>
        <begin position="117"/>
        <end position="214"/>
    </location>
</feature>
<dbReference type="AlphaFoldDB" id="A0A853EZC7"/>
<keyword evidence="2 6" id="KW-0132">Cell division</keyword>
<sequence length="217" mass="24348">MALIEIQTQNEMIWTLKILDKITDALFDEIVNLVESDEGKFKNVPVILEIEYRHIQANELAMLIEVITQNQMAVIGIRSRTQELIDFARLAGLAIFDKTKPSEILQLKHRLPKIVSEEVIHSEQVISKDSDLVLLSSVQADADVIAHGSVSAYRVVQGNVFAGVDGDEKATIFIHSFNAQLVSIAGVYKQFETVPEKLHSRSVVIDLQEGQLRFQII</sequence>
<evidence type="ECO:0000256" key="5">
    <source>
        <dbReference type="ARBA" id="ARBA00025606"/>
    </source>
</evidence>
<proteinExistence type="inferred from homology"/>
<dbReference type="Gene3D" id="3.30.70.260">
    <property type="match status" value="1"/>
</dbReference>
<dbReference type="GO" id="GO:1901891">
    <property type="term" value="P:regulation of cell septum assembly"/>
    <property type="evidence" value="ECO:0007669"/>
    <property type="project" value="InterPro"/>
</dbReference>
<evidence type="ECO:0000256" key="1">
    <source>
        <dbReference type="ARBA" id="ARBA00006291"/>
    </source>
</evidence>
<dbReference type="PANTHER" id="PTHR34108:SF1">
    <property type="entry name" value="SEPTUM SITE-DETERMINING PROTEIN MINC"/>
    <property type="match status" value="1"/>
</dbReference>
<comment type="caution">
    <text evidence="8">The sequence shown here is derived from an EMBL/GenBank/DDBJ whole genome shotgun (WGS) entry which is preliminary data.</text>
</comment>
<protein>
    <recommendedName>
        <fullName evidence="6">Probable septum site-determining protein MinC</fullName>
    </recommendedName>
</protein>
<dbReference type="Pfam" id="PF03775">
    <property type="entry name" value="MinC_C"/>
    <property type="match status" value="1"/>
</dbReference>
<dbReference type="SUPFAM" id="SSF63848">
    <property type="entry name" value="Cell-division inhibitor MinC, C-terminal domain"/>
    <property type="match status" value="1"/>
</dbReference>
<reference evidence="8 9" key="1">
    <citation type="submission" date="2020-05" db="EMBL/GenBank/DDBJ databases">
        <title>Horizontal transmission and recombination maintain forever young bacterial symbiont genomes.</title>
        <authorList>
            <person name="Russell S.L."/>
            <person name="Pepper-Tunick E."/>
            <person name="Svedberg J."/>
            <person name="Byrne A."/>
            <person name="Ruelas Castillo J."/>
            <person name="Vollmers C."/>
            <person name="Beinart R.A."/>
            <person name="Corbett-Detig R."/>
        </authorList>
    </citation>
    <scope>NUCLEOTIDE SEQUENCE [LARGE SCALE GENOMIC DNA]</scope>
    <source>
        <strain evidence="8">455</strain>
    </source>
</reference>
<evidence type="ECO:0000259" key="7">
    <source>
        <dbReference type="Pfam" id="PF03775"/>
    </source>
</evidence>
<comment type="function">
    <text evidence="5 6">Cell division inhibitor that blocks the formation of polar Z ring septums. Rapidly oscillates between the poles of the cell to destabilize FtsZ filaments that have formed before they mature into polar Z rings. Prevents FtsZ polymerization.</text>
</comment>
<evidence type="ECO:0000256" key="6">
    <source>
        <dbReference type="HAMAP-Rule" id="MF_00267"/>
    </source>
</evidence>
<dbReference type="Proteomes" id="UP000568751">
    <property type="component" value="Unassembled WGS sequence"/>
</dbReference>
<keyword evidence="4 6" id="KW-0131">Cell cycle</keyword>
<dbReference type="InterPro" id="IPR005526">
    <property type="entry name" value="Septum_form_inhib_MinC_C"/>
</dbReference>
<comment type="similarity">
    <text evidence="1 6">Belongs to the MinC family.</text>
</comment>
<evidence type="ECO:0000256" key="4">
    <source>
        <dbReference type="ARBA" id="ARBA00023306"/>
    </source>
</evidence>
<organism evidence="8 9">
    <name type="scientific">Candidatus Thiodubiliella endoseptemdiera</name>
    <dbReference type="NCBI Taxonomy" id="2738886"/>
    <lineage>
        <taxon>Bacteria</taxon>
        <taxon>Pseudomonadati</taxon>
        <taxon>Pseudomonadota</taxon>
        <taxon>Gammaproteobacteria</taxon>
        <taxon>Candidatus Pseudothioglobaceae</taxon>
        <taxon>Candidatus Thiodubiliella</taxon>
    </lineage>
</organism>
<comment type="subunit">
    <text evidence="6">Interacts with MinD and FtsZ.</text>
</comment>
<accession>A0A853EZC7</accession>
<dbReference type="HAMAP" id="MF_00267">
    <property type="entry name" value="MinC"/>
    <property type="match status" value="1"/>
</dbReference>
<dbReference type="InterPro" id="IPR036145">
    <property type="entry name" value="MinC_C_sf"/>
</dbReference>
<evidence type="ECO:0000313" key="9">
    <source>
        <dbReference type="Proteomes" id="UP000568751"/>
    </source>
</evidence>
<keyword evidence="3 6" id="KW-0717">Septation</keyword>
<dbReference type="Gene3D" id="2.160.20.70">
    <property type="match status" value="1"/>
</dbReference>
<dbReference type="GO" id="GO:0000902">
    <property type="term" value="P:cell morphogenesis"/>
    <property type="evidence" value="ECO:0007669"/>
    <property type="project" value="InterPro"/>
</dbReference>
<dbReference type="GO" id="GO:0000917">
    <property type="term" value="P:division septum assembly"/>
    <property type="evidence" value="ECO:0007669"/>
    <property type="project" value="UniProtKB-KW"/>
</dbReference>
<dbReference type="InterPro" id="IPR016098">
    <property type="entry name" value="CAP/MinC_C"/>
</dbReference>
<dbReference type="EMBL" id="JACCHT010000001">
    <property type="protein sequence ID" value="NYT26993.1"/>
    <property type="molecule type" value="Genomic_DNA"/>
</dbReference>